<name>A0A6N8F096_PAEMA</name>
<protein>
    <submittedName>
        <fullName evidence="2">Uncharacterized protein</fullName>
    </submittedName>
</protein>
<comment type="caution">
    <text evidence="2">The sequence shown here is derived from an EMBL/GenBank/DDBJ whole genome shotgun (WGS) entry which is preliminary data.</text>
</comment>
<sequence>METTICPWCQTEIVWDEELGPEEECPYCHNELKGYRTLSITLGSEDEFEDEYEDHPFGDRKRGHHQDHDHDHDEHDHDRNHKHDYNHDHDHDYAHDRDHGHHQGHDHGDEDDYWDDEHGGHLSAVRRLEAFTASGGDLLAYETGVEKLLDHQDEVPECPHCREYMIYAGQQELAPGSLDAPVPSGLKRPLLQAPVKLNVYICSACFHVSRFLSEDDRISFIRTVSGEDETSNK</sequence>
<feature type="region of interest" description="Disordered" evidence="1">
    <location>
        <begin position="47"/>
        <end position="114"/>
    </location>
</feature>
<evidence type="ECO:0000256" key="1">
    <source>
        <dbReference type="SAM" id="MobiDB-lite"/>
    </source>
</evidence>
<evidence type="ECO:0000313" key="3">
    <source>
        <dbReference type="Proteomes" id="UP000442469"/>
    </source>
</evidence>
<evidence type="ECO:0000313" key="2">
    <source>
        <dbReference type="EMBL" id="MUG25897.1"/>
    </source>
</evidence>
<accession>A0A6N8F096</accession>
<dbReference type="RefSeq" id="WP_155621197.1">
    <property type="nucleotide sequence ID" value="NZ_CP086393.1"/>
</dbReference>
<feature type="compositionally biased region" description="Basic and acidic residues" evidence="1">
    <location>
        <begin position="54"/>
        <end position="108"/>
    </location>
</feature>
<proteinExistence type="predicted"/>
<dbReference type="Proteomes" id="UP000442469">
    <property type="component" value="Unassembled WGS sequence"/>
</dbReference>
<organism evidence="2 3">
    <name type="scientific">Paenibacillus macerans</name>
    <name type="common">Bacillus macerans</name>
    <dbReference type="NCBI Taxonomy" id="44252"/>
    <lineage>
        <taxon>Bacteria</taxon>
        <taxon>Bacillati</taxon>
        <taxon>Bacillota</taxon>
        <taxon>Bacilli</taxon>
        <taxon>Bacillales</taxon>
        <taxon>Paenibacillaceae</taxon>
        <taxon>Paenibacillus</taxon>
    </lineage>
</organism>
<gene>
    <name evidence="2" type="ORF">GNQ08_26405</name>
</gene>
<reference evidence="2 3" key="1">
    <citation type="submission" date="2019-11" db="EMBL/GenBank/DDBJ databases">
        <title>Draft genome sequences of five Paenibacillus species of dairy origin.</title>
        <authorList>
            <person name="Olajide A.M."/>
            <person name="Chen S."/>
            <person name="Lapointe G."/>
        </authorList>
    </citation>
    <scope>NUCLEOTIDE SEQUENCE [LARGE SCALE GENOMIC DNA]</scope>
    <source>
        <strain evidence="2 3">3CT49</strain>
    </source>
</reference>
<dbReference type="AlphaFoldDB" id="A0A6N8F096"/>
<dbReference type="EMBL" id="WNZZ01000032">
    <property type="protein sequence ID" value="MUG25897.1"/>
    <property type="molecule type" value="Genomic_DNA"/>
</dbReference>